<sequence>MYTFGFRIFGTSLVCFPHGNLTILKLKANKVRFLDFKA</sequence>
<keyword evidence="2" id="KW-1185">Reference proteome</keyword>
<dbReference type="PATRIC" id="fig|391623.17.peg.675"/>
<evidence type="ECO:0000313" key="1">
    <source>
        <dbReference type="EMBL" id="ADT83651.1"/>
    </source>
</evidence>
<organism evidence="1 2">
    <name type="scientific">Thermococcus barophilus (strain DSM 11836 / MP)</name>
    <dbReference type="NCBI Taxonomy" id="391623"/>
    <lineage>
        <taxon>Archaea</taxon>
        <taxon>Methanobacteriati</taxon>
        <taxon>Methanobacteriota</taxon>
        <taxon>Thermococci</taxon>
        <taxon>Thermococcales</taxon>
        <taxon>Thermococcaceae</taxon>
        <taxon>Thermococcus</taxon>
    </lineage>
</organism>
<dbReference type="Proteomes" id="UP000007478">
    <property type="component" value="Chromosome"/>
</dbReference>
<dbReference type="AlphaFoldDB" id="F0LKS2"/>
<protein>
    <submittedName>
        <fullName evidence="1">Uncharacterized protein</fullName>
    </submittedName>
</protein>
<accession>F0LKS2</accession>
<reference evidence="1 2" key="1">
    <citation type="journal article" date="2011" name="J. Bacteriol.">
        <title>Complete genome sequence of the hyperthermophilic, piezophilic, heterotrophic, and carboxydotrophic archaeon Thermococcus barophilus MP.</title>
        <authorList>
            <person name="Vannier P."/>
            <person name="Marteinsson V.T."/>
            <person name="Fridjonsson O.H."/>
            <person name="Oger P."/>
            <person name="Jebbar M."/>
        </authorList>
    </citation>
    <scope>NUCLEOTIDE SEQUENCE [LARGE SCALE GENOMIC DNA]</scope>
    <source>
        <strain evidence="2">DSM 11836 / MP</strain>
    </source>
</reference>
<name>F0LKS2_THEBM</name>
<evidence type="ECO:0000313" key="2">
    <source>
        <dbReference type="Proteomes" id="UP000007478"/>
    </source>
</evidence>
<dbReference type="KEGG" id="tba:TERMP_00674"/>
<gene>
    <name evidence="1" type="ordered locus">TERMP_00674</name>
</gene>
<proteinExistence type="predicted"/>
<dbReference type="HOGENOM" id="CLU_219928_0_0_2"/>
<dbReference type="EMBL" id="CP002372">
    <property type="protein sequence ID" value="ADT83651.1"/>
    <property type="molecule type" value="Genomic_DNA"/>
</dbReference>